<dbReference type="InterPro" id="IPR036280">
    <property type="entry name" value="Multihaem_cyt_sf"/>
</dbReference>
<gene>
    <name evidence="7" type="ordered locus">Flexsi_1375</name>
</gene>
<protein>
    <submittedName>
        <fullName evidence="7">Multiheme C-type cytochrome</fullName>
    </submittedName>
</protein>
<organism evidence="7 8">
    <name type="scientific">Flexistipes sinusarabici (strain ATCC 49648 / DSM 4947 / MAS 10)</name>
    <dbReference type="NCBI Taxonomy" id="717231"/>
    <lineage>
        <taxon>Bacteria</taxon>
        <taxon>Pseudomonadati</taxon>
        <taxon>Deferribacterota</taxon>
        <taxon>Deferribacteres</taxon>
        <taxon>Deferribacterales</taxon>
        <taxon>Flexistipitaceae</taxon>
        <taxon>Flexistipes</taxon>
    </lineage>
</organism>
<dbReference type="EMBL" id="CP002858">
    <property type="protein sequence ID" value="AEI15025.1"/>
    <property type="molecule type" value="Genomic_DNA"/>
</dbReference>
<accession>F8E7V7</accession>
<evidence type="ECO:0000256" key="4">
    <source>
        <dbReference type="PROSITE-ProRule" id="PRU00433"/>
    </source>
</evidence>
<dbReference type="InterPro" id="IPR009056">
    <property type="entry name" value="Cyt_c-like_dom"/>
</dbReference>
<evidence type="ECO:0000256" key="2">
    <source>
        <dbReference type="ARBA" id="ARBA00022723"/>
    </source>
</evidence>
<dbReference type="Proteomes" id="UP000006621">
    <property type="component" value="Chromosome"/>
</dbReference>
<keyword evidence="2 4" id="KW-0479">Metal-binding</keyword>
<dbReference type="GO" id="GO:0009055">
    <property type="term" value="F:electron transfer activity"/>
    <property type="evidence" value="ECO:0007669"/>
    <property type="project" value="InterPro"/>
</dbReference>
<dbReference type="SUPFAM" id="SSF46626">
    <property type="entry name" value="Cytochrome c"/>
    <property type="match status" value="2"/>
</dbReference>
<dbReference type="OrthoDB" id="5518603at2"/>
<name>F8E7V7_FLESM</name>
<feature type="signal peptide" evidence="5">
    <location>
        <begin position="1"/>
        <end position="27"/>
    </location>
</feature>
<reference evidence="8" key="2">
    <citation type="submission" date="2011-06" db="EMBL/GenBank/DDBJ databases">
        <title>The complete genome of Flexistipes sinusarabici DSM 4947.</title>
        <authorList>
            <person name="Lucas S."/>
            <person name="Han J."/>
            <person name="Lapidus A."/>
            <person name="Bruce D."/>
            <person name="Goodwin L."/>
            <person name="Pitluck S."/>
            <person name="Peters L."/>
            <person name="Kyrpides N."/>
            <person name="Mavromatis K."/>
            <person name="Ivanova N."/>
            <person name="Mikhailova N."/>
            <person name="Chertkov O."/>
            <person name="Detter J.C."/>
            <person name="Tapia R."/>
            <person name="Han C."/>
            <person name="Land M."/>
            <person name="Hauser L."/>
            <person name="Markowitz V."/>
            <person name="Cheng J.-F."/>
            <person name="Hugenholtz P."/>
            <person name="Woyke T."/>
            <person name="Wu D."/>
            <person name="Spring S."/>
            <person name="Schroeder M."/>
            <person name="Brambilla E."/>
            <person name="Klenk H.-P."/>
            <person name="Eisen J.A."/>
        </authorList>
    </citation>
    <scope>NUCLEOTIDE SEQUENCE [LARGE SCALE GENOMIC DNA]</scope>
    <source>
        <strain evidence="8">DSM 4947 / MAS 10</strain>
    </source>
</reference>
<evidence type="ECO:0000259" key="6">
    <source>
        <dbReference type="PROSITE" id="PS51007"/>
    </source>
</evidence>
<feature type="domain" description="Cytochrome c" evidence="6">
    <location>
        <begin position="81"/>
        <end position="156"/>
    </location>
</feature>
<dbReference type="NCBIfam" id="NF040971">
    <property type="entry name" value="cytc_ExtS"/>
    <property type="match status" value="1"/>
</dbReference>
<evidence type="ECO:0000256" key="1">
    <source>
        <dbReference type="ARBA" id="ARBA00022617"/>
    </source>
</evidence>
<dbReference type="SUPFAM" id="SSF48695">
    <property type="entry name" value="Multiheme cytochromes"/>
    <property type="match status" value="1"/>
</dbReference>
<proteinExistence type="predicted"/>
<evidence type="ECO:0000256" key="5">
    <source>
        <dbReference type="SAM" id="SignalP"/>
    </source>
</evidence>
<dbReference type="HOGENOM" id="CLU_1056727_0_0_0"/>
<keyword evidence="5" id="KW-0732">Signal</keyword>
<dbReference type="InterPro" id="IPR036909">
    <property type="entry name" value="Cyt_c-like_dom_sf"/>
</dbReference>
<feature type="chain" id="PRO_5003369140" evidence="5">
    <location>
        <begin position="28"/>
        <end position="264"/>
    </location>
</feature>
<evidence type="ECO:0000313" key="8">
    <source>
        <dbReference type="Proteomes" id="UP000006621"/>
    </source>
</evidence>
<dbReference type="Gene3D" id="1.10.760.10">
    <property type="entry name" value="Cytochrome c-like domain"/>
    <property type="match status" value="2"/>
</dbReference>
<sequence>MAAHYLKNLSVFLLFILLLVISANGNAQNNDFCVDCHNSHYTDIADCVTCHRGIPETRRKDLAHQNLIKGKYAKFLLNVFSDRKRGIELIKLSGCRRCHSIGGKGSTLSVNLDSSIENIAVKEIVKTIKEPSEFMPDFNFTSEQITYIINGLLYLSFTDRDVEKNFTQMVHIGTKKSNTFSEKCGNCHKMISPLRGPVGSGYVAPNLSGLLSQYYPRNINGKEWNAKLLKKWLKNPRELNSNALMPVLELSEREFAEIEKTFGK</sequence>
<dbReference type="GO" id="GO:0020037">
    <property type="term" value="F:heme binding"/>
    <property type="evidence" value="ECO:0007669"/>
    <property type="project" value="InterPro"/>
</dbReference>
<keyword evidence="1 4" id="KW-0349">Heme</keyword>
<dbReference type="KEGG" id="fsi:Flexsi_1375"/>
<dbReference type="PROSITE" id="PS51007">
    <property type="entry name" value="CYTC"/>
    <property type="match status" value="2"/>
</dbReference>
<keyword evidence="3 4" id="KW-0408">Iron</keyword>
<dbReference type="eggNOG" id="COG2010">
    <property type="taxonomic scope" value="Bacteria"/>
</dbReference>
<dbReference type="GO" id="GO:0046872">
    <property type="term" value="F:metal ion binding"/>
    <property type="evidence" value="ECO:0007669"/>
    <property type="project" value="UniProtKB-KW"/>
</dbReference>
<dbReference type="AlphaFoldDB" id="F8E7V7"/>
<feature type="domain" description="Cytochrome c" evidence="6">
    <location>
        <begin position="171"/>
        <end position="264"/>
    </location>
</feature>
<keyword evidence="8" id="KW-1185">Reference proteome</keyword>
<reference evidence="7 8" key="1">
    <citation type="journal article" date="2011" name="Stand. Genomic Sci.">
        <title>Genome sequence of the moderately thermophilic halophile Flexistipes sinusarabici strain (MAS10).</title>
        <authorList>
            <person name="Lapidus A."/>
            <person name="Chertkov O."/>
            <person name="Nolan M."/>
            <person name="Lucas S."/>
            <person name="Hammon N."/>
            <person name="Deshpande S."/>
            <person name="Cheng J.F."/>
            <person name="Tapia R."/>
            <person name="Han C."/>
            <person name="Goodwin L."/>
            <person name="Pitluck S."/>
            <person name="Liolios K."/>
            <person name="Pagani I."/>
            <person name="Ivanova N."/>
            <person name="Huntemann M."/>
            <person name="Mavromatis K."/>
            <person name="Mikhailova N."/>
            <person name="Pati A."/>
            <person name="Chen A."/>
            <person name="Palaniappan K."/>
            <person name="Land M."/>
            <person name="Hauser L."/>
            <person name="Brambilla E.M."/>
            <person name="Rohde M."/>
            <person name="Abt B."/>
            <person name="Spring S."/>
            <person name="Goker M."/>
            <person name="Bristow J."/>
            <person name="Eisen J.A."/>
            <person name="Markowitz V."/>
            <person name="Hugenholtz P."/>
            <person name="Kyrpides N.C."/>
            <person name="Klenk H.P."/>
            <person name="Woyke T."/>
        </authorList>
    </citation>
    <scope>NUCLEOTIDE SEQUENCE [LARGE SCALE GENOMIC DNA]</scope>
    <source>
        <strain evidence="8">DSM 4947 / MAS 10</strain>
    </source>
</reference>
<evidence type="ECO:0000313" key="7">
    <source>
        <dbReference type="EMBL" id="AEI15025.1"/>
    </source>
</evidence>
<dbReference type="RefSeq" id="WP_013886508.1">
    <property type="nucleotide sequence ID" value="NC_015672.1"/>
</dbReference>
<dbReference type="STRING" id="717231.Flexsi_1375"/>
<evidence type="ECO:0000256" key="3">
    <source>
        <dbReference type="ARBA" id="ARBA00023004"/>
    </source>
</evidence>